<keyword evidence="2" id="KW-1185">Reference proteome</keyword>
<reference evidence="1 2" key="1">
    <citation type="submission" date="2020-06" db="EMBL/GenBank/DDBJ databases">
        <title>Sulfitobacter algicola sp. nov., isolated from green algae.</title>
        <authorList>
            <person name="Wang C."/>
        </authorList>
    </citation>
    <scope>NUCLEOTIDE SEQUENCE [LARGE SCALE GENOMIC DNA]</scope>
    <source>
        <strain evidence="1 2">1151</strain>
    </source>
</reference>
<protein>
    <recommendedName>
        <fullName evidence="3">DUF4952 domain-containing protein</fullName>
    </recommendedName>
</protein>
<dbReference type="EMBL" id="JABUFE010000006">
    <property type="protein sequence ID" value="NSX55331.1"/>
    <property type="molecule type" value="Genomic_DNA"/>
</dbReference>
<sequence length="158" mass="17028">MKTGILTVLSLCLLGSVTYFVWPKTDICQAFLKNDGLNLPYLGKPECLVVMNSQKLIQVKYSVPAENLIEAHAYLQTEYGLGDLRFVCCGYETRKGNGQGHAKYPITEPEIFDHLLGPGAILGGTINMFVPAEGADESASPSLLGTLDGVITIDAYGV</sequence>
<dbReference type="Proteomes" id="UP000777935">
    <property type="component" value="Unassembled WGS sequence"/>
</dbReference>
<evidence type="ECO:0000313" key="1">
    <source>
        <dbReference type="EMBL" id="NSX55331.1"/>
    </source>
</evidence>
<organism evidence="1 2">
    <name type="scientific">Parasulfitobacter algicola</name>
    <dbReference type="NCBI Taxonomy" id="2614809"/>
    <lineage>
        <taxon>Bacteria</taxon>
        <taxon>Pseudomonadati</taxon>
        <taxon>Pseudomonadota</taxon>
        <taxon>Alphaproteobacteria</taxon>
        <taxon>Rhodobacterales</taxon>
        <taxon>Roseobacteraceae</taxon>
        <taxon>Parasulfitobacter</taxon>
    </lineage>
</organism>
<gene>
    <name evidence="1" type="ORF">HRQ87_11010</name>
</gene>
<comment type="caution">
    <text evidence="1">The sequence shown here is derived from an EMBL/GenBank/DDBJ whole genome shotgun (WGS) entry which is preliminary data.</text>
</comment>
<accession>A0ABX2ITK2</accession>
<evidence type="ECO:0008006" key="3">
    <source>
        <dbReference type="Google" id="ProtNLM"/>
    </source>
</evidence>
<dbReference type="RefSeq" id="WP_174138265.1">
    <property type="nucleotide sequence ID" value="NZ_JABUFE010000006.1"/>
</dbReference>
<name>A0ABX2ITK2_9RHOB</name>
<proteinExistence type="predicted"/>
<evidence type="ECO:0000313" key="2">
    <source>
        <dbReference type="Proteomes" id="UP000777935"/>
    </source>
</evidence>